<dbReference type="EMBL" id="JAECZC010000007">
    <property type="protein sequence ID" value="MBH8561685.1"/>
    <property type="molecule type" value="Genomic_DNA"/>
</dbReference>
<sequence>MSPEQDLLEKWRLLSPDKQQQVLEFVEFLHLKTVDPQLLTRAAKSQLGERLRSLRAKIVASGEALLNQEEIEKEIASRRGGLQEASNEDNFY</sequence>
<keyword evidence="2" id="KW-1185">Reference proteome</keyword>
<gene>
    <name evidence="1" type="ORF">I8748_05735</name>
</gene>
<evidence type="ECO:0008006" key="3">
    <source>
        <dbReference type="Google" id="ProtNLM"/>
    </source>
</evidence>
<reference evidence="1 2" key="1">
    <citation type="journal article" date="2021" name="Int. J. Syst. Evol. Microbiol.">
        <title>Amazonocrinis nigriterrae gen. nov., sp. nov., Atlanticothrix silvestris gen. nov., sp. nov. and Dendronalium phyllosphericum gen. nov., sp. nov., nostocacean cyanobacteria from Brazilian environments.</title>
        <authorList>
            <person name="Alvarenga D.O."/>
            <person name="Andreote A.P.D."/>
            <person name="Branco L.H.Z."/>
            <person name="Delbaje E."/>
            <person name="Cruz R.B."/>
            <person name="Varani A.M."/>
            <person name="Fiore M.F."/>
        </authorList>
    </citation>
    <scope>NUCLEOTIDE SEQUENCE [LARGE SCALE GENOMIC DNA]</scope>
    <source>
        <strain evidence="1 2">CENA67</strain>
    </source>
</reference>
<dbReference type="Proteomes" id="UP000632766">
    <property type="component" value="Unassembled WGS sequence"/>
</dbReference>
<name>A0A8J7L728_9NOST</name>
<proteinExistence type="predicted"/>
<evidence type="ECO:0000313" key="1">
    <source>
        <dbReference type="EMBL" id="MBH8561685.1"/>
    </source>
</evidence>
<accession>A0A8J7L728</accession>
<evidence type="ECO:0000313" key="2">
    <source>
        <dbReference type="Proteomes" id="UP000632766"/>
    </source>
</evidence>
<comment type="caution">
    <text evidence="1">The sequence shown here is derived from an EMBL/GenBank/DDBJ whole genome shotgun (WGS) entry which is preliminary data.</text>
</comment>
<dbReference type="RefSeq" id="WP_198123690.1">
    <property type="nucleotide sequence ID" value="NZ_JAECZC010000007.1"/>
</dbReference>
<dbReference type="AlphaFoldDB" id="A0A8J7L728"/>
<protein>
    <recommendedName>
        <fullName evidence="3">DUF2281 domain-containing protein</fullName>
    </recommendedName>
</protein>
<organism evidence="1 2">
    <name type="scientific">Amazonocrinis nigriterrae CENA67</name>
    <dbReference type="NCBI Taxonomy" id="2794033"/>
    <lineage>
        <taxon>Bacteria</taxon>
        <taxon>Bacillati</taxon>
        <taxon>Cyanobacteriota</taxon>
        <taxon>Cyanophyceae</taxon>
        <taxon>Nostocales</taxon>
        <taxon>Nostocaceae</taxon>
        <taxon>Amazonocrinis</taxon>
        <taxon>Amazonocrinis nigriterrae</taxon>
    </lineage>
</organism>